<dbReference type="PANTHER" id="PTHR22881:SF42">
    <property type="entry name" value="DNA-BINDING BROMODOMAIN-CONTAINING PROTEIN"/>
    <property type="match status" value="1"/>
</dbReference>
<keyword evidence="1 2" id="KW-0103">Bromodomain</keyword>
<dbReference type="Pfam" id="PF00439">
    <property type="entry name" value="Bromodomain"/>
    <property type="match status" value="1"/>
</dbReference>
<dbReference type="OrthoDB" id="21449at2759"/>
<evidence type="ECO:0000256" key="2">
    <source>
        <dbReference type="PROSITE-ProRule" id="PRU00035"/>
    </source>
</evidence>
<feature type="region of interest" description="Disordered" evidence="3">
    <location>
        <begin position="1"/>
        <end position="37"/>
    </location>
</feature>
<keyword evidence="6" id="KW-1185">Reference proteome</keyword>
<dbReference type="PRINTS" id="PR00503">
    <property type="entry name" value="BROMODOMAIN"/>
</dbReference>
<feature type="compositionally biased region" description="Basic and acidic residues" evidence="3">
    <location>
        <begin position="146"/>
        <end position="158"/>
    </location>
</feature>
<dbReference type="AlphaFoldDB" id="A0A9Q1JNW0"/>
<evidence type="ECO:0000313" key="5">
    <source>
        <dbReference type="EMBL" id="KAJ8427863.1"/>
    </source>
</evidence>
<feature type="compositionally biased region" description="Acidic residues" evidence="3">
    <location>
        <begin position="159"/>
        <end position="175"/>
    </location>
</feature>
<feature type="compositionally biased region" description="Basic and acidic residues" evidence="3">
    <location>
        <begin position="211"/>
        <end position="222"/>
    </location>
</feature>
<feature type="compositionally biased region" description="Acidic residues" evidence="3">
    <location>
        <begin position="190"/>
        <end position="204"/>
    </location>
</feature>
<proteinExistence type="predicted"/>
<dbReference type="InterPro" id="IPR051831">
    <property type="entry name" value="Bromodomain_contain_prot"/>
</dbReference>
<dbReference type="PROSITE" id="PS50014">
    <property type="entry name" value="BROMODOMAIN_2"/>
    <property type="match status" value="1"/>
</dbReference>
<feature type="compositionally biased region" description="Basic residues" evidence="3">
    <location>
        <begin position="1"/>
        <end position="13"/>
    </location>
</feature>
<dbReference type="CDD" id="cd04369">
    <property type="entry name" value="Bromodomain"/>
    <property type="match status" value="1"/>
</dbReference>
<feature type="region of interest" description="Disordered" evidence="3">
    <location>
        <begin position="711"/>
        <end position="784"/>
    </location>
</feature>
<evidence type="ECO:0000313" key="6">
    <source>
        <dbReference type="Proteomes" id="UP001153076"/>
    </source>
</evidence>
<protein>
    <recommendedName>
        <fullName evidence="4">Bromo domain-containing protein</fullName>
    </recommendedName>
</protein>
<feature type="compositionally biased region" description="Basic and acidic residues" evidence="3">
    <location>
        <begin position="717"/>
        <end position="726"/>
    </location>
</feature>
<feature type="region of interest" description="Disordered" evidence="3">
    <location>
        <begin position="58"/>
        <end position="243"/>
    </location>
</feature>
<gene>
    <name evidence="5" type="ORF">Cgig2_015605</name>
</gene>
<evidence type="ECO:0000256" key="3">
    <source>
        <dbReference type="SAM" id="MobiDB-lite"/>
    </source>
</evidence>
<accession>A0A9Q1JNW0</accession>
<name>A0A9Q1JNW0_9CARY</name>
<feature type="compositionally biased region" description="Polar residues" evidence="3">
    <location>
        <begin position="679"/>
        <end position="692"/>
    </location>
</feature>
<feature type="domain" description="Bromo" evidence="4">
    <location>
        <begin position="255"/>
        <end position="325"/>
    </location>
</feature>
<evidence type="ECO:0000256" key="1">
    <source>
        <dbReference type="ARBA" id="ARBA00023117"/>
    </source>
</evidence>
<dbReference type="InterPro" id="IPR036427">
    <property type="entry name" value="Bromodomain-like_sf"/>
</dbReference>
<feature type="region of interest" description="Disordered" evidence="3">
    <location>
        <begin position="670"/>
        <end position="698"/>
    </location>
</feature>
<dbReference type="SMART" id="SM00297">
    <property type="entry name" value="BROMO"/>
    <property type="match status" value="1"/>
</dbReference>
<organism evidence="5 6">
    <name type="scientific">Carnegiea gigantea</name>
    <dbReference type="NCBI Taxonomy" id="171969"/>
    <lineage>
        <taxon>Eukaryota</taxon>
        <taxon>Viridiplantae</taxon>
        <taxon>Streptophyta</taxon>
        <taxon>Embryophyta</taxon>
        <taxon>Tracheophyta</taxon>
        <taxon>Spermatophyta</taxon>
        <taxon>Magnoliopsida</taxon>
        <taxon>eudicotyledons</taxon>
        <taxon>Gunneridae</taxon>
        <taxon>Pentapetalae</taxon>
        <taxon>Caryophyllales</taxon>
        <taxon>Cactineae</taxon>
        <taxon>Cactaceae</taxon>
        <taxon>Cactoideae</taxon>
        <taxon>Echinocereeae</taxon>
        <taxon>Carnegiea</taxon>
    </lineage>
</organism>
<dbReference type="Proteomes" id="UP001153076">
    <property type="component" value="Unassembled WGS sequence"/>
</dbReference>
<dbReference type="SUPFAM" id="SSF47370">
    <property type="entry name" value="Bromodomain"/>
    <property type="match status" value="1"/>
</dbReference>
<feature type="region of interest" description="Disordered" evidence="3">
    <location>
        <begin position="351"/>
        <end position="371"/>
    </location>
</feature>
<comment type="caution">
    <text evidence="5">The sequence shown here is derived from an EMBL/GenBank/DDBJ whole genome shotgun (WGS) entry which is preliminary data.</text>
</comment>
<evidence type="ECO:0000259" key="4">
    <source>
        <dbReference type="PROSITE" id="PS50014"/>
    </source>
</evidence>
<dbReference type="Gene3D" id="1.20.920.10">
    <property type="entry name" value="Bromodomain-like"/>
    <property type="match status" value="1"/>
</dbReference>
<feature type="compositionally biased region" description="Low complexity" evidence="3">
    <location>
        <begin position="16"/>
        <end position="28"/>
    </location>
</feature>
<reference evidence="5" key="1">
    <citation type="submission" date="2022-04" db="EMBL/GenBank/DDBJ databases">
        <title>Carnegiea gigantea Genome sequencing and assembly v2.</title>
        <authorList>
            <person name="Copetti D."/>
            <person name="Sanderson M.J."/>
            <person name="Burquez A."/>
            <person name="Wojciechowski M.F."/>
        </authorList>
    </citation>
    <scope>NUCLEOTIDE SEQUENCE</scope>
    <source>
        <strain evidence="5">SGP5-SGP5p</strain>
        <tissue evidence="5">Aerial part</tissue>
    </source>
</reference>
<sequence length="1002" mass="110886">MGQIEKRKKKGRPSKADLAARLAAGVADSPEKRDVRRSLRRRSFRYNIIDYDEDYLDVDEDDEVAEVFEDEEDEVEEREGEEEEEEEDEEEEEEDGRRRRRREKKVKLVVKLSSNSKSGGGRGGGGGSGGGGGGGRGRGRGRGRPPRVDSASRRARADEAEEEEEEEENEEEEEEGRSVKKRRISAREDCADDENDDDDEEEVENGGNCQDEGRDSKVETKRGQSMPGAPTPINHQSRTPLPDKKQLELILDKLQKKDTYGVYAEPVDPEELPDYHDIIKHPMDFSTARKKLANGSYSTLEQFESDVFLISSNAMQYNAPETIYHKQARAIKELAERKFQRVRIQIERLEKESKSEATCEPKSESRLEQRERSNLLVKKLSKKPSCRSIQEPVGSDFSSGATLATTDAHNTCSADHVTNFERHSNNDGPIEGISSLADNLIEKAEDLHSGKGILPKFGKRSFVVDENRRATYISNQPVDRSDTIFIPFEDETKQLIPVGLPGEYSYARSLARFAANLGPIAWRIASKRIEQVLPPGFKYGRGWVGEYEPLPTTVLVLKGRKEYPFVSKLHDAAHSGKNDKFPGHITEHLSRRPGTDGKFPSIFGSGGAKPPNPAVSVTQQQNPLPTDSIGPENMMLKRTGFNCLSPNNQNNGPVFQRQKQLPRDSVCTEDMGAKRVEPSSPSVSNPTMNSVAPKQIPNGKEMDLSRMESNCAPVSTHKTDHLDPKQPPRGSETPTSRPAEAAHEGKNFLRSFSSKQQDPKGVAPEGLHNGKRINNFADSNRTSVSSPGLIPMQLSGAATSFPQRQDNGLSDPVLVMKMLTEKAQRQQNGSIHAHSPSPARLSVPSPRGDGGSNAAAAAASAWMSVGAVGFRPAAQTPFGNRVQISTDQFHGGKQAFYPQTMQSHGQYPVSATMHFQPEKNGLPFQAFVQQQSKVSNEPPIQNRTVVFPPLGANDGPRFQVQASWRGLSPHTQQKQKQDTLPPDLNVAFQSVDSQQPDLALQL</sequence>
<feature type="compositionally biased region" description="Gly residues" evidence="3">
    <location>
        <begin position="118"/>
        <end position="136"/>
    </location>
</feature>
<dbReference type="PANTHER" id="PTHR22881">
    <property type="entry name" value="BROMODOMAIN CONTAINING PROTEIN"/>
    <property type="match status" value="1"/>
</dbReference>
<feature type="compositionally biased region" description="Acidic residues" evidence="3">
    <location>
        <begin position="58"/>
        <end position="94"/>
    </location>
</feature>
<dbReference type="InterPro" id="IPR001487">
    <property type="entry name" value="Bromodomain"/>
</dbReference>
<feature type="compositionally biased region" description="Basic residues" evidence="3">
    <location>
        <begin position="98"/>
        <end position="108"/>
    </location>
</feature>
<feature type="region of interest" description="Disordered" evidence="3">
    <location>
        <begin position="823"/>
        <end position="854"/>
    </location>
</feature>
<dbReference type="EMBL" id="JAKOGI010001082">
    <property type="protein sequence ID" value="KAJ8427863.1"/>
    <property type="molecule type" value="Genomic_DNA"/>
</dbReference>